<dbReference type="PANTHER" id="PTHR38767">
    <property type="entry name" value="DNA POLYMERASE III SUBUNIT CHI"/>
    <property type="match status" value="1"/>
</dbReference>
<dbReference type="InterPro" id="IPR036768">
    <property type="entry name" value="PolIII_chi_sf"/>
</dbReference>
<keyword evidence="2" id="KW-1185">Reference proteome</keyword>
<protein>
    <submittedName>
        <fullName evidence="1">DNA polymerase III subunit chi</fullName>
    </submittedName>
</protein>
<dbReference type="SUPFAM" id="SSF102400">
    <property type="entry name" value="DNA polymerase III chi subunit"/>
    <property type="match status" value="1"/>
</dbReference>
<gene>
    <name evidence="1" type="ORF">MAA8898_01021</name>
</gene>
<dbReference type="Pfam" id="PF04364">
    <property type="entry name" value="DNA_pol3_chi"/>
    <property type="match status" value="1"/>
</dbReference>
<dbReference type="OrthoDB" id="9795973at2"/>
<dbReference type="Gene3D" id="3.40.50.10110">
    <property type="entry name" value="DNA polymerase III subunit chi"/>
    <property type="match status" value="1"/>
</dbReference>
<proteinExistence type="predicted"/>
<dbReference type="GO" id="GO:0003677">
    <property type="term" value="F:DNA binding"/>
    <property type="evidence" value="ECO:0007669"/>
    <property type="project" value="InterPro"/>
</dbReference>
<evidence type="ECO:0000313" key="1">
    <source>
        <dbReference type="EMBL" id="SMX36741.1"/>
    </source>
</evidence>
<name>A0A238K1E9_9RHOB</name>
<dbReference type="GO" id="GO:0032298">
    <property type="term" value="P:positive regulation of DNA-templated DNA replication initiation"/>
    <property type="evidence" value="ECO:0007669"/>
    <property type="project" value="TreeGrafter"/>
</dbReference>
<dbReference type="RefSeq" id="WP_094019875.1">
    <property type="nucleotide sequence ID" value="NZ_FXYF01000002.1"/>
</dbReference>
<dbReference type="GO" id="GO:0006260">
    <property type="term" value="P:DNA replication"/>
    <property type="evidence" value="ECO:0007669"/>
    <property type="project" value="InterPro"/>
</dbReference>
<dbReference type="InterPro" id="IPR007459">
    <property type="entry name" value="DNA_pol3_chi"/>
</dbReference>
<dbReference type="AlphaFoldDB" id="A0A238K1E9"/>
<dbReference type="NCBIfam" id="NF004347">
    <property type="entry name" value="PRK05728.1-4"/>
    <property type="match status" value="1"/>
</dbReference>
<organism evidence="1 2">
    <name type="scientific">Maliponia aquimaris</name>
    <dbReference type="NCBI Taxonomy" id="1673631"/>
    <lineage>
        <taxon>Bacteria</taxon>
        <taxon>Pseudomonadati</taxon>
        <taxon>Pseudomonadota</taxon>
        <taxon>Alphaproteobacteria</taxon>
        <taxon>Rhodobacterales</taxon>
        <taxon>Paracoccaceae</taxon>
        <taxon>Maliponia</taxon>
    </lineage>
</organism>
<dbReference type="EMBL" id="FXYF01000002">
    <property type="protein sequence ID" value="SMX36741.1"/>
    <property type="molecule type" value="Genomic_DNA"/>
</dbReference>
<accession>A0A238K1E9</accession>
<dbReference type="Proteomes" id="UP000207598">
    <property type="component" value="Unassembled WGS sequence"/>
</dbReference>
<dbReference type="PANTHER" id="PTHR38767:SF1">
    <property type="entry name" value="DNA POLYMERASE III SUBUNIT CHI"/>
    <property type="match status" value="1"/>
</dbReference>
<dbReference type="GO" id="GO:0003887">
    <property type="term" value="F:DNA-directed DNA polymerase activity"/>
    <property type="evidence" value="ECO:0007669"/>
    <property type="project" value="InterPro"/>
</dbReference>
<sequence length="152" mass="16916">MGEAFFYHLTRRPLEAVLPELLDRSLARGWRVAVRGTDPQRLDWLDQKLWLGPEDGFLPHGLSGGPHDADQPVLLTSERRAANEPACLMSIDGAEVAPEEVGALERVCVLFDGHDGPALQRARDQWRALTGAGCKAKYWSEESGRWEKKAEA</sequence>
<evidence type="ECO:0000313" key="2">
    <source>
        <dbReference type="Proteomes" id="UP000207598"/>
    </source>
</evidence>
<reference evidence="1 2" key="1">
    <citation type="submission" date="2017-05" db="EMBL/GenBank/DDBJ databases">
        <authorList>
            <person name="Song R."/>
            <person name="Chenine A.L."/>
            <person name="Ruprecht R.M."/>
        </authorList>
    </citation>
    <scope>NUCLEOTIDE SEQUENCE [LARGE SCALE GENOMIC DNA]</scope>
    <source>
        <strain evidence="1 2">CECT 8898</strain>
    </source>
</reference>